<sequence length="305" mass="34734">MIVRSAATSLLRALVLLGAVLLPVAPLSALDDIDFDLRTTLHAVQADRAVFQGEDVESSGVGASALAGITLREQDTSVRIAVDAKVFKFSDDERQRRESLGISVYARQQVSEHLELEVRARRVSDIVTLESRSADQRAVRGQAEWSKGGDRIRLEAEWRVRDYDDSIRSQGEGPSFEMQYNRRFGSWHWARLTVRHDAIESGDAPRRSYEREMVRGEYSLPITDLLRFKPALEYRQWRYDAREAQGDPQGRLREDHLVSPEIGLAYGKSHGFYAEGSAEYEFRASNDERFGEDAPRFMLDVGYRF</sequence>
<dbReference type="Proteomes" id="UP000561438">
    <property type="component" value="Unassembled WGS sequence"/>
</dbReference>
<dbReference type="AlphaFoldDB" id="A0A850H5P3"/>
<protein>
    <recommendedName>
        <fullName evidence="3">DUF481 domain-containing protein</fullName>
    </recommendedName>
</protein>
<keyword evidence="2" id="KW-1185">Reference proteome</keyword>
<evidence type="ECO:0008006" key="3">
    <source>
        <dbReference type="Google" id="ProtNLM"/>
    </source>
</evidence>
<dbReference type="EMBL" id="JABWGV010000002">
    <property type="protein sequence ID" value="NVD44445.1"/>
    <property type="molecule type" value="Genomic_DNA"/>
</dbReference>
<organism evidence="1 2">
    <name type="scientific">Qipengyuania atrilutea</name>
    <dbReference type="NCBI Taxonomy" id="2744473"/>
    <lineage>
        <taxon>Bacteria</taxon>
        <taxon>Pseudomonadati</taxon>
        <taxon>Pseudomonadota</taxon>
        <taxon>Alphaproteobacteria</taxon>
        <taxon>Sphingomonadales</taxon>
        <taxon>Erythrobacteraceae</taxon>
        <taxon>Qipengyuania</taxon>
    </lineage>
</organism>
<comment type="caution">
    <text evidence="1">The sequence shown here is derived from an EMBL/GenBank/DDBJ whole genome shotgun (WGS) entry which is preliminary data.</text>
</comment>
<evidence type="ECO:0000313" key="2">
    <source>
        <dbReference type="Proteomes" id="UP000561438"/>
    </source>
</evidence>
<proteinExistence type="predicted"/>
<evidence type="ECO:0000313" key="1">
    <source>
        <dbReference type="EMBL" id="NVD44445.1"/>
    </source>
</evidence>
<dbReference type="RefSeq" id="WP_176266779.1">
    <property type="nucleotide sequence ID" value="NZ_JABWGV010000002.1"/>
</dbReference>
<accession>A0A850H5P3</accession>
<name>A0A850H5P3_9SPHN</name>
<gene>
    <name evidence="1" type="ORF">HUV48_05370</name>
</gene>
<reference evidence="1 2" key="1">
    <citation type="submission" date="2020-06" db="EMBL/GenBank/DDBJ databases">
        <title>Altererythrobacter sp. HHU K3-1.</title>
        <authorList>
            <person name="Zhang D."/>
            <person name="Xue H."/>
        </authorList>
    </citation>
    <scope>NUCLEOTIDE SEQUENCE [LARGE SCALE GENOMIC DNA]</scope>
    <source>
        <strain evidence="1 2">HHU K3-1</strain>
    </source>
</reference>